<dbReference type="STRING" id="1121338.CLTEP_13050"/>
<evidence type="ECO:0000313" key="3">
    <source>
        <dbReference type="Proteomes" id="UP000075531"/>
    </source>
</evidence>
<feature type="domain" description="Transcriptional regulator HTH-type FeoC" evidence="1">
    <location>
        <begin position="8"/>
        <end position="60"/>
    </location>
</feature>
<proteinExistence type="predicted"/>
<accession>A0A151B472</accession>
<dbReference type="InterPro" id="IPR015102">
    <property type="entry name" value="Tscrpt_reg_HTH_FeoC"/>
</dbReference>
<dbReference type="EMBL" id="LTBA01000011">
    <property type="protein sequence ID" value="KYH34708.1"/>
    <property type="molecule type" value="Genomic_DNA"/>
</dbReference>
<reference evidence="2 3" key="1">
    <citation type="submission" date="2016-02" db="EMBL/GenBank/DDBJ databases">
        <title>Genome sequence of Clostridium tepidiprofundi DSM 19306.</title>
        <authorList>
            <person name="Poehlein A."/>
            <person name="Daniel R."/>
        </authorList>
    </citation>
    <scope>NUCLEOTIDE SEQUENCE [LARGE SCALE GENOMIC DNA]</scope>
    <source>
        <strain evidence="2 3">DSM 19306</strain>
    </source>
</reference>
<name>A0A151B472_9CLOT</name>
<protein>
    <submittedName>
        <fullName evidence="2">Ferrous iron transport protein C</fullName>
    </submittedName>
</protein>
<dbReference type="Pfam" id="PF09012">
    <property type="entry name" value="FeoC"/>
    <property type="match status" value="1"/>
</dbReference>
<keyword evidence="3" id="KW-1185">Reference proteome</keyword>
<sequence>MFKILGIIAQEGKYSVATISQKLGISEELVAHMVDKLIEMGYLTKVNKNNFCSSCSSCGGCNGSCGCSSNTKLNILEITEKGKVVLERM</sequence>
<evidence type="ECO:0000313" key="2">
    <source>
        <dbReference type="EMBL" id="KYH34708.1"/>
    </source>
</evidence>
<dbReference type="RefSeq" id="WP_161938354.1">
    <property type="nucleotide sequence ID" value="NZ_LTBA01000011.1"/>
</dbReference>
<evidence type="ECO:0000259" key="1">
    <source>
        <dbReference type="Pfam" id="PF09012"/>
    </source>
</evidence>
<dbReference type="Proteomes" id="UP000075531">
    <property type="component" value="Unassembled WGS sequence"/>
</dbReference>
<comment type="caution">
    <text evidence="2">The sequence shown here is derived from an EMBL/GenBank/DDBJ whole genome shotgun (WGS) entry which is preliminary data.</text>
</comment>
<gene>
    <name evidence="2" type="primary">feoC</name>
    <name evidence="2" type="ORF">CLTEP_13050</name>
</gene>
<dbReference type="AlphaFoldDB" id="A0A151B472"/>
<dbReference type="InterPro" id="IPR036388">
    <property type="entry name" value="WH-like_DNA-bd_sf"/>
</dbReference>
<dbReference type="InterPro" id="IPR036390">
    <property type="entry name" value="WH_DNA-bd_sf"/>
</dbReference>
<organism evidence="2 3">
    <name type="scientific">Clostridium tepidiprofundi DSM 19306</name>
    <dbReference type="NCBI Taxonomy" id="1121338"/>
    <lineage>
        <taxon>Bacteria</taxon>
        <taxon>Bacillati</taxon>
        <taxon>Bacillota</taxon>
        <taxon>Clostridia</taxon>
        <taxon>Eubacteriales</taxon>
        <taxon>Clostridiaceae</taxon>
        <taxon>Clostridium</taxon>
    </lineage>
</organism>
<dbReference type="SUPFAM" id="SSF46785">
    <property type="entry name" value="Winged helix' DNA-binding domain"/>
    <property type="match status" value="1"/>
</dbReference>
<dbReference type="PATRIC" id="fig|1121338.3.peg.1341"/>
<dbReference type="Gene3D" id="1.10.10.10">
    <property type="entry name" value="Winged helix-like DNA-binding domain superfamily/Winged helix DNA-binding domain"/>
    <property type="match status" value="1"/>
</dbReference>